<evidence type="ECO:0000313" key="5">
    <source>
        <dbReference type="Proteomes" id="UP000095751"/>
    </source>
</evidence>
<evidence type="ECO:0000256" key="2">
    <source>
        <dbReference type="SAM" id="MobiDB-lite"/>
    </source>
</evidence>
<dbReference type="OrthoDB" id="427777at2759"/>
<feature type="domain" description="C-CAP/cofactor C-like" evidence="3">
    <location>
        <begin position="435"/>
        <end position="570"/>
    </location>
</feature>
<feature type="region of interest" description="Disordered" evidence="2">
    <location>
        <begin position="367"/>
        <end position="459"/>
    </location>
</feature>
<reference evidence="4 5" key="1">
    <citation type="submission" date="2016-09" db="EMBL/GenBank/DDBJ databases">
        <title>Extensive genetic diversity and differential bi-allelic expression allows diatom success in the polar Southern Ocean.</title>
        <authorList>
            <consortium name="DOE Joint Genome Institute"/>
            <person name="Mock T."/>
            <person name="Otillar R.P."/>
            <person name="Strauss J."/>
            <person name="Dupont C."/>
            <person name="Frickenhaus S."/>
            <person name="Maumus F."/>
            <person name="Mcmullan M."/>
            <person name="Sanges R."/>
            <person name="Schmutz J."/>
            <person name="Toseland A."/>
            <person name="Valas R."/>
            <person name="Veluchamy A."/>
            <person name="Ward B.J."/>
            <person name="Allen A."/>
            <person name="Barry K."/>
            <person name="Falciatore A."/>
            <person name="Ferrante M."/>
            <person name="Fortunato A.E."/>
            <person name="Gloeckner G."/>
            <person name="Gruber A."/>
            <person name="Hipkin R."/>
            <person name="Janech M."/>
            <person name="Kroth P."/>
            <person name="Leese F."/>
            <person name="Lindquist E."/>
            <person name="Lyon B.R."/>
            <person name="Martin J."/>
            <person name="Mayer C."/>
            <person name="Parker M."/>
            <person name="Quesneville H."/>
            <person name="Raymond J."/>
            <person name="Uhlig C."/>
            <person name="Valentin K.U."/>
            <person name="Worden A.Z."/>
            <person name="Armbrust E.V."/>
            <person name="Bowler C."/>
            <person name="Green B."/>
            <person name="Moulton V."/>
            <person name="Van Oosterhout C."/>
            <person name="Grigoriev I."/>
        </authorList>
    </citation>
    <scope>NUCLEOTIDE SEQUENCE [LARGE SCALE GENOMIC DNA]</scope>
    <source>
        <strain evidence="4 5">CCMP1102</strain>
    </source>
</reference>
<feature type="region of interest" description="Disordered" evidence="2">
    <location>
        <begin position="620"/>
        <end position="651"/>
    </location>
</feature>
<dbReference type="PANTHER" id="PTHR16052">
    <property type="entry name" value="TBCC DOMAIN-CONTAINING PROTEIN 1"/>
    <property type="match status" value="1"/>
</dbReference>
<dbReference type="Gene3D" id="2.160.20.70">
    <property type="match status" value="1"/>
</dbReference>
<dbReference type="InterPro" id="IPR036223">
    <property type="entry name" value="CAP_C_sf"/>
</dbReference>
<dbReference type="InterPro" id="IPR039589">
    <property type="entry name" value="TBCC1"/>
</dbReference>
<feature type="compositionally biased region" description="Polar residues" evidence="2">
    <location>
        <begin position="383"/>
        <end position="398"/>
    </location>
</feature>
<feature type="compositionally biased region" description="Polar residues" evidence="2">
    <location>
        <begin position="408"/>
        <end position="422"/>
    </location>
</feature>
<comment type="similarity">
    <text evidence="1">Belongs to the TBCC family.</text>
</comment>
<organism evidence="4 5">
    <name type="scientific">Fragilariopsis cylindrus CCMP1102</name>
    <dbReference type="NCBI Taxonomy" id="635003"/>
    <lineage>
        <taxon>Eukaryota</taxon>
        <taxon>Sar</taxon>
        <taxon>Stramenopiles</taxon>
        <taxon>Ochrophyta</taxon>
        <taxon>Bacillariophyta</taxon>
        <taxon>Bacillariophyceae</taxon>
        <taxon>Bacillariophycidae</taxon>
        <taxon>Bacillariales</taxon>
        <taxon>Bacillariaceae</taxon>
        <taxon>Fragilariopsis</taxon>
    </lineage>
</organism>
<dbReference type="SUPFAM" id="SSF69340">
    <property type="entry name" value="C-terminal domain of adenylylcyclase associated protein"/>
    <property type="match status" value="1"/>
</dbReference>
<dbReference type="Pfam" id="PF07986">
    <property type="entry name" value="TBCC"/>
    <property type="match status" value="1"/>
</dbReference>
<protein>
    <submittedName>
        <fullName evidence="4">TBCC-domain-containing protein</fullName>
    </submittedName>
</protein>
<dbReference type="Proteomes" id="UP000095751">
    <property type="component" value="Unassembled WGS sequence"/>
</dbReference>
<dbReference type="InParanoid" id="A0A1E7F318"/>
<feature type="region of interest" description="Disordered" evidence="2">
    <location>
        <begin position="577"/>
        <end position="601"/>
    </location>
</feature>
<accession>A0A1E7F318</accession>
<dbReference type="InterPro" id="IPR012945">
    <property type="entry name" value="Tubulin-bd_cofactor_C_dom"/>
</dbReference>
<dbReference type="InterPro" id="IPR016098">
    <property type="entry name" value="CAP/MinC_C"/>
</dbReference>
<feature type="compositionally biased region" description="Low complexity" evidence="2">
    <location>
        <begin position="623"/>
        <end position="638"/>
    </location>
</feature>
<dbReference type="PANTHER" id="PTHR16052:SF0">
    <property type="entry name" value="TBCC DOMAIN-CONTAINING PROTEIN 1"/>
    <property type="match status" value="1"/>
</dbReference>
<dbReference type="PROSITE" id="PS51329">
    <property type="entry name" value="C_CAP_COFACTOR_C"/>
    <property type="match status" value="1"/>
</dbReference>
<evidence type="ECO:0000259" key="3">
    <source>
        <dbReference type="PROSITE" id="PS51329"/>
    </source>
</evidence>
<gene>
    <name evidence="4" type="ORF">FRACYDRAFT_210759</name>
</gene>
<dbReference type="AlphaFoldDB" id="A0A1E7F318"/>
<sequence length="789" mass="86372">MNHAIITGLDSSTITIEGMTLTAKPHAFAGAVLSPKHARELTPSLCLAIASALAEQSYRKTAVPYTLWITEAWRVLGWGEPSAALFWEMATMYHTLYLAGRAYATDFHETSNIPPILSCGSTSSMGSGNTHYTMGGGGSGFDKKKYSSTSASAKELPVWLVAKFLLMHCEEMAYQRNLSSLDDRRTSLSDPLMNLLKYPGLSSRAHLYAGWHNDNSHCTAYILRHLRKLLLLAAISHNPDAVRACMHLAAIPSPPPAPISEKFRIQRSMMAAPYTRYSADDLRRQHDDEHGNVGLSVRLSMEDLERLNFWLQPPSGGGVDDLPLRIGDYLWSSLYSSPAPPTATIPIGDVEREVRRHLELELLMAGVEMDDKEDSSTDDEKTAVSSAFSQLSLDASTSDDGDRARQPHQGNQKEINYTQLRGTTILLKPNMPSPPSEAPGGGASIASGDHNDIGLPGSQTKKRLHDLAISDCSDVHMYLLQPFENVTIAACTGCTIVVGAVAGLLHVVDCERTKITTAARRILISNSCDSVMNVFTPTPPLLVGDNRSCQFAPYNTYYEGLREDLLATGLAAAAAPAEGNQSPFHGSRSIENEGDWPPLQCASNKWKQPIEISKLEIPQVAQGGSNSPPSGSPSSSPGADDRAPSSNAASIGDSTVQAPILLPASEFHILFVPLESEIARQRRLELEMQESTGGNAEPPSTESKYCRVLAEVLQFSPFRLPIEYERRALVKADRMRSIQQAIRKSIPEDKQQQFEEELNRGFRDWLTTSGNLRQVLDLVHLERRNACNN</sequence>
<evidence type="ECO:0000256" key="1">
    <source>
        <dbReference type="ARBA" id="ARBA00008848"/>
    </source>
</evidence>
<name>A0A1E7F318_9STRA</name>
<evidence type="ECO:0000313" key="4">
    <source>
        <dbReference type="EMBL" id="OEU12588.1"/>
    </source>
</evidence>
<dbReference type="InterPro" id="IPR017901">
    <property type="entry name" value="C-CAP_CF_C-like"/>
</dbReference>
<dbReference type="KEGG" id="fcy:FRACYDRAFT_210759"/>
<proteinExistence type="inferred from homology"/>
<keyword evidence="5" id="KW-1185">Reference proteome</keyword>
<dbReference type="EMBL" id="KV784364">
    <property type="protein sequence ID" value="OEU12588.1"/>
    <property type="molecule type" value="Genomic_DNA"/>
</dbReference>